<keyword evidence="11" id="KW-1133">Transmembrane helix</keyword>
<evidence type="ECO:0000256" key="1">
    <source>
        <dbReference type="ARBA" id="ARBA00000085"/>
    </source>
</evidence>
<proteinExistence type="predicted"/>
<dbReference type="SUPFAM" id="SSF47384">
    <property type="entry name" value="Homodimeric domain of signal transducing histidine kinase"/>
    <property type="match status" value="1"/>
</dbReference>
<dbReference type="InterPro" id="IPR001789">
    <property type="entry name" value="Sig_transdc_resp-reg_receiver"/>
</dbReference>
<dbReference type="InterPro" id="IPR036890">
    <property type="entry name" value="HATPase_C_sf"/>
</dbReference>
<feature type="coiled-coil region" evidence="14">
    <location>
        <begin position="262"/>
        <end position="303"/>
    </location>
</feature>
<dbReference type="Pfam" id="PF00512">
    <property type="entry name" value="HisKA"/>
    <property type="match status" value="1"/>
</dbReference>
<dbReference type="CDD" id="cd00082">
    <property type="entry name" value="HisKA"/>
    <property type="match status" value="1"/>
</dbReference>
<keyword evidence="10" id="KW-0547">Nucleotide-binding</keyword>
<dbReference type="Gene3D" id="2.10.70.100">
    <property type="match status" value="1"/>
</dbReference>
<dbReference type="SMART" id="SM00388">
    <property type="entry name" value="HisKA"/>
    <property type="match status" value="1"/>
</dbReference>
<keyword evidence="9" id="KW-0677">Repeat</keyword>
<feature type="domain" description="PAC" evidence="18">
    <location>
        <begin position="208"/>
        <end position="260"/>
    </location>
</feature>
<evidence type="ECO:0000256" key="8">
    <source>
        <dbReference type="ARBA" id="ARBA00022692"/>
    </source>
</evidence>
<dbReference type="GO" id="GO:0005886">
    <property type="term" value="C:plasma membrane"/>
    <property type="evidence" value="ECO:0007669"/>
    <property type="project" value="UniProtKB-SubCell"/>
</dbReference>
<keyword evidence="6 13" id="KW-0597">Phosphoprotein</keyword>
<dbReference type="Gene3D" id="1.10.287.130">
    <property type="match status" value="1"/>
</dbReference>
<evidence type="ECO:0000259" key="17">
    <source>
        <dbReference type="PROSITE" id="PS50112"/>
    </source>
</evidence>
<dbReference type="SMART" id="SM00086">
    <property type="entry name" value="PAC"/>
    <property type="match status" value="1"/>
</dbReference>
<dbReference type="InterPro" id="IPR001610">
    <property type="entry name" value="PAC"/>
</dbReference>
<dbReference type="FunFam" id="2.10.70.100:FF:000001">
    <property type="entry name" value="Sensory transduction histidine kinase"/>
    <property type="match status" value="1"/>
</dbReference>
<dbReference type="PROSITE" id="PS50110">
    <property type="entry name" value="RESPONSE_REGULATORY"/>
    <property type="match status" value="1"/>
</dbReference>
<dbReference type="InterPro" id="IPR013655">
    <property type="entry name" value="PAS_fold_3"/>
</dbReference>
<keyword evidence="20" id="KW-1185">Reference proteome</keyword>
<keyword evidence="14" id="KW-0175">Coiled coil</keyword>
<dbReference type="Gene3D" id="3.30.450.20">
    <property type="entry name" value="PAS domain"/>
    <property type="match status" value="1"/>
</dbReference>
<dbReference type="InterPro" id="IPR003594">
    <property type="entry name" value="HATPase_dom"/>
</dbReference>
<feature type="modified residue" description="4-aspartylphosphate" evidence="13">
    <location>
        <position position="602"/>
    </location>
</feature>
<evidence type="ECO:0000256" key="10">
    <source>
        <dbReference type="ARBA" id="ARBA00022741"/>
    </source>
</evidence>
<keyword evidence="8" id="KW-0812">Transmembrane</keyword>
<evidence type="ECO:0000256" key="13">
    <source>
        <dbReference type="PROSITE-ProRule" id="PRU00169"/>
    </source>
</evidence>
<evidence type="ECO:0000256" key="6">
    <source>
        <dbReference type="ARBA" id="ARBA00022553"/>
    </source>
</evidence>
<accession>A0A2W4CM99</accession>
<comment type="caution">
    <text evidence="19">The sequence shown here is derived from an EMBL/GenBank/DDBJ whole genome shotgun (WGS) entry which is preliminary data.</text>
</comment>
<dbReference type="CDD" id="cd00130">
    <property type="entry name" value="PAS"/>
    <property type="match status" value="1"/>
</dbReference>
<evidence type="ECO:0000256" key="7">
    <source>
        <dbReference type="ARBA" id="ARBA00022679"/>
    </source>
</evidence>
<gene>
    <name evidence="19" type="ORF">CPY51_13890</name>
</gene>
<dbReference type="GO" id="GO:0000155">
    <property type="term" value="F:phosphorelay sensor kinase activity"/>
    <property type="evidence" value="ECO:0007669"/>
    <property type="project" value="InterPro"/>
</dbReference>
<feature type="domain" description="Response regulatory" evidence="16">
    <location>
        <begin position="552"/>
        <end position="663"/>
    </location>
</feature>
<dbReference type="Proteomes" id="UP000248925">
    <property type="component" value="Unassembled WGS sequence"/>
</dbReference>
<dbReference type="Gene3D" id="3.30.565.10">
    <property type="entry name" value="Histidine kinase-like ATPase, C-terminal domain"/>
    <property type="match status" value="1"/>
</dbReference>
<dbReference type="PROSITE" id="PS50112">
    <property type="entry name" value="PAS"/>
    <property type="match status" value="1"/>
</dbReference>
<dbReference type="InterPro" id="IPR005467">
    <property type="entry name" value="His_kinase_dom"/>
</dbReference>
<dbReference type="InterPro" id="IPR011006">
    <property type="entry name" value="CheY-like_superfamily"/>
</dbReference>
<protein>
    <recommendedName>
        <fullName evidence="3">histidine kinase</fullName>
        <ecNumber evidence="3">2.7.13.3</ecNumber>
    </recommendedName>
</protein>
<dbReference type="PANTHER" id="PTHR43065">
    <property type="entry name" value="SENSOR HISTIDINE KINASE"/>
    <property type="match status" value="1"/>
</dbReference>
<dbReference type="Pfam" id="PF08447">
    <property type="entry name" value="PAS_3"/>
    <property type="match status" value="1"/>
</dbReference>
<dbReference type="PRINTS" id="PR00344">
    <property type="entry name" value="BCTRLSENSOR"/>
</dbReference>
<dbReference type="InterPro" id="IPR000014">
    <property type="entry name" value="PAS"/>
</dbReference>
<dbReference type="Gene3D" id="3.40.50.2300">
    <property type="match status" value="1"/>
</dbReference>
<dbReference type="InterPro" id="IPR003661">
    <property type="entry name" value="HisK_dim/P_dom"/>
</dbReference>
<dbReference type="SUPFAM" id="SSF55785">
    <property type="entry name" value="PYP-like sensor domain (PAS domain)"/>
    <property type="match status" value="1"/>
</dbReference>
<evidence type="ECO:0000256" key="14">
    <source>
        <dbReference type="SAM" id="Coils"/>
    </source>
</evidence>
<dbReference type="InterPro" id="IPR035965">
    <property type="entry name" value="PAS-like_dom_sf"/>
</dbReference>
<evidence type="ECO:0000256" key="12">
    <source>
        <dbReference type="ARBA" id="ARBA00023136"/>
    </source>
</evidence>
<evidence type="ECO:0000256" key="9">
    <source>
        <dbReference type="ARBA" id="ARBA00022737"/>
    </source>
</evidence>
<name>A0A2W4CM99_9HYPH</name>
<evidence type="ECO:0000259" key="15">
    <source>
        <dbReference type="PROSITE" id="PS50109"/>
    </source>
</evidence>
<comment type="catalytic activity">
    <reaction evidence="1">
        <text>ATP + protein L-histidine = ADP + protein N-phospho-L-histidine.</text>
        <dbReference type="EC" id="2.7.13.3"/>
    </reaction>
</comment>
<dbReference type="NCBIfam" id="TIGR00229">
    <property type="entry name" value="sensory_box"/>
    <property type="match status" value="1"/>
</dbReference>
<keyword evidence="7" id="KW-0808">Transferase</keyword>
<dbReference type="PROSITE" id="PS50109">
    <property type="entry name" value="HIS_KIN"/>
    <property type="match status" value="1"/>
</dbReference>
<dbReference type="Pfam" id="PF00072">
    <property type="entry name" value="Response_reg"/>
    <property type="match status" value="1"/>
</dbReference>
<feature type="domain" description="Histidine kinase" evidence="15">
    <location>
        <begin position="312"/>
        <end position="531"/>
    </location>
</feature>
<dbReference type="InterPro" id="IPR036097">
    <property type="entry name" value="HisK_dim/P_sf"/>
</dbReference>
<dbReference type="PROSITE" id="PS50113">
    <property type="entry name" value="PAC"/>
    <property type="match status" value="1"/>
</dbReference>
<dbReference type="InterPro" id="IPR004358">
    <property type="entry name" value="Sig_transdc_His_kin-like_C"/>
</dbReference>
<evidence type="ECO:0000313" key="19">
    <source>
        <dbReference type="EMBL" id="PZM13942.1"/>
    </source>
</evidence>
<evidence type="ECO:0000259" key="16">
    <source>
        <dbReference type="PROSITE" id="PS50110"/>
    </source>
</evidence>
<dbReference type="SMART" id="SM00448">
    <property type="entry name" value="REC"/>
    <property type="match status" value="1"/>
</dbReference>
<organism evidence="19 20">
    <name type="scientific">Rhizobium tubonense</name>
    <dbReference type="NCBI Taxonomy" id="484088"/>
    <lineage>
        <taxon>Bacteria</taxon>
        <taxon>Pseudomonadati</taxon>
        <taxon>Pseudomonadota</taxon>
        <taxon>Alphaproteobacteria</taxon>
        <taxon>Hyphomicrobiales</taxon>
        <taxon>Rhizobiaceae</taxon>
        <taxon>Rhizobium/Agrobacterium group</taxon>
        <taxon>Rhizobium</taxon>
    </lineage>
</organism>
<dbReference type="GO" id="GO:0000166">
    <property type="term" value="F:nucleotide binding"/>
    <property type="evidence" value="ECO:0007669"/>
    <property type="project" value="UniProtKB-KW"/>
</dbReference>
<dbReference type="SUPFAM" id="SSF52172">
    <property type="entry name" value="CheY-like"/>
    <property type="match status" value="1"/>
</dbReference>
<dbReference type="OrthoDB" id="9796100at2"/>
<evidence type="ECO:0000256" key="4">
    <source>
        <dbReference type="ARBA" id="ARBA00022475"/>
    </source>
</evidence>
<evidence type="ECO:0000256" key="2">
    <source>
        <dbReference type="ARBA" id="ARBA00004429"/>
    </source>
</evidence>
<dbReference type="SMART" id="SM00387">
    <property type="entry name" value="HATPase_c"/>
    <property type="match status" value="1"/>
</dbReference>
<reference evidence="19 20" key="1">
    <citation type="journal article" date="2018" name="Sci. Rep.">
        <title>Rhizobium tumorigenes sp. nov., a novel plant tumorigenic bacterium isolated from cane gall tumors on thornless blackberry.</title>
        <authorList>
            <person name="Kuzmanovi N."/>
            <person name="Smalla K."/>
            <person name="Gronow S."/>
            <person name="PuBawska J."/>
        </authorList>
    </citation>
    <scope>NUCLEOTIDE SEQUENCE [LARGE SCALE GENOMIC DNA]</scope>
    <source>
        <strain evidence="19 20">CCBAU 85046</strain>
    </source>
</reference>
<keyword evidence="19" id="KW-0418">Kinase</keyword>
<feature type="domain" description="PAS" evidence="17">
    <location>
        <begin position="134"/>
        <end position="205"/>
    </location>
</feature>
<keyword evidence="4" id="KW-1003">Cell membrane</keyword>
<evidence type="ECO:0000256" key="11">
    <source>
        <dbReference type="ARBA" id="ARBA00022989"/>
    </source>
</evidence>
<evidence type="ECO:0000313" key="20">
    <source>
        <dbReference type="Proteomes" id="UP000248925"/>
    </source>
</evidence>
<dbReference type="RefSeq" id="WP_111160793.1">
    <property type="nucleotide sequence ID" value="NZ_PCDP01000035.1"/>
</dbReference>
<sequence>MGRDSEVAASLLKEAAIPCRNADDLVSFVSLLGDDIAFGILTEEALRASDLRQIAAWIADQPSWSDLPFVVLTHRGGGPEKNPAAARLSEVLGNVTFLERPFHATTFISVARTALKGRRRQYEARARIDELAKSERRLQTALEAGHLGSWELDLPSMALATSEICRGIFGRGVDESVSYDDLIGSIHPDDVARIRREVRETIETGNDYAIEYRCIWPDGSIHWIEGRAQVYRDRNGKAQKLVGVSSDITDRKTAENTLRSMNDTLEDRVAERTAELKAAHAKLIEEVAQRERAEENLRQAQKMEAIGQLTGGIAHDFNNLLMAVLGNLEMLRKHADGDARATRLIDGAFQGAKRGAALTQRLLAFARRQDLVVEATCLSLLVSEMEDLLRRSVGSMVAIETDLGDSIPPALVDANQVELALLNLAVNARDAMPDGGKVKIGLRSHRIDSAESGLAPGRYVVLSVEDTGQGMDEATLQRATEPFFSTKELGKGTGLGLSMVHGLALQLKGALRLTSAVGKGTTAELWVPEAATAPLRERAAKALEVAEQRAIRILVVDDDALIAMSSVDMLEDLGHEVVEANSGQDALDILRSGERFDLMITDYSMPGMTGAELAKASRPFAPDMPILLATGYADLPPDAGIELPRLGKPYTQAQLASEIGKVLRAEPQ</sequence>
<dbReference type="EC" id="2.7.13.3" evidence="3"/>
<evidence type="ECO:0000259" key="18">
    <source>
        <dbReference type="PROSITE" id="PS50113"/>
    </source>
</evidence>
<dbReference type="AlphaFoldDB" id="A0A2W4CM99"/>
<evidence type="ECO:0000256" key="5">
    <source>
        <dbReference type="ARBA" id="ARBA00022519"/>
    </source>
</evidence>
<dbReference type="PANTHER" id="PTHR43065:SF42">
    <property type="entry name" value="TWO-COMPONENT SENSOR PPRA"/>
    <property type="match status" value="1"/>
</dbReference>
<evidence type="ECO:0000256" key="3">
    <source>
        <dbReference type="ARBA" id="ARBA00012438"/>
    </source>
</evidence>
<dbReference type="InterPro" id="IPR000700">
    <property type="entry name" value="PAS-assoc_C"/>
</dbReference>
<keyword evidence="12" id="KW-0472">Membrane</keyword>
<dbReference type="Pfam" id="PF02518">
    <property type="entry name" value="HATPase_c"/>
    <property type="match status" value="1"/>
</dbReference>
<dbReference type="EMBL" id="PCDP01000035">
    <property type="protein sequence ID" value="PZM13942.1"/>
    <property type="molecule type" value="Genomic_DNA"/>
</dbReference>
<dbReference type="SUPFAM" id="SSF55874">
    <property type="entry name" value="ATPase domain of HSP90 chaperone/DNA topoisomerase II/histidine kinase"/>
    <property type="match status" value="1"/>
</dbReference>
<comment type="subcellular location">
    <subcellularLocation>
        <location evidence="2">Cell inner membrane</location>
        <topology evidence="2">Multi-pass membrane protein</topology>
    </subcellularLocation>
</comment>
<keyword evidence="5" id="KW-0997">Cell inner membrane</keyword>